<dbReference type="Gene3D" id="3.30.2230.10">
    <property type="entry name" value="DUSP-like"/>
    <property type="match status" value="2"/>
</dbReference>
<dbReference type="InterPro" id="IPR006615">
    <property type="entry name" value="Pept_C19_DUSP"/>
</dbReference>
<dbReference type="SUPFAM" id="SSF143791">
    <property type="entry name" value="DUSP-like"/>
    <property type="match status" value="2"/>
</dbReference>
<feature type="domain" description="DUSP" evidence="7">
    <location>
        <begin position="7"/>
        <end position="149"/>
    </location>
</feature>
<organism evidence="8 9">
    <name type="scientific">Lymnaea stagnalis</name>
    <name type="common">Great pond snail</name>
    <name type="synonym">Helix stagnalis</name>
    <dbReference type="NCBI Taxonomy" id="6523"/>
    <lineage>
        <taxon>Eukaryota</taxon>
        <taxon>Metazoa</taxon>
        <taxon>Spiralia</taxon>
        <taxon>Lophotrochozoa</taxon>
        <taxon>Mollusca</taxon>
        <taxon>Gastropoda</taxon>
        <taxon>Heterobranchia</taxon>
        <taxon>Euthyneura</taxon>
        <taxon>Panpulmonata</taxon>
        <taxon>Hygrophila</taxon>
        <taxon>Lymnaeoidea</taxon>
        <taxon>Lymnaeidae</taxon>
        <taxon>Lymnaea</taxon>
    </lineage>
</organism>
<dbReference type="EMBL" id="CAXITT010000524">
    <property type="protein sequence ID" value="CAL1543085.1"/>
    <property type="molecule type" value="Genomic_DNA"/>
</dbReference>
<dbReference type="PANTHER" id="PTHR10044:SF139">
    <property type="entry name" value="DEATH-ASSOCIATED INHIBITOR OF APOPTOSIS 2"/>
    <property type="match status" value="1"/>
</dbReference>
<dbReference type="InterPro" id="IPR011029">
    <property type="entry name" value="DEATH-like_dom_sf"/>
</dbReference>
<dbReference type="PANTHER" id="PTHR10044">
    <property type="entry name" value="INHIBITOR OF APOPTOSIS"/>
    <property type="match status" value="1"/>
</dbReference>
<dbReference type="GO" id="GO:0061630">
    <property type="term" value="F:ubiquitin protein ligase activity"/>
    <property type="evidence" value="ECO:0007669"/>
    <property type="project" value="TreeGrafter"/>
</dbReference>
<keyword evidence="3 5" id="KW-0863">Zinc-finger</keyword>
<dbReference type="GO" id="GO:0031398">
    <property type="term" value="P:positive regulation of protein ubiquitination"/>
    <property type="evidence" value="ECO:0007669"/>
    <property type="project" value="TreeGrafter"/>
</dbReference>
<keyword evidence="9" id="KW-1185">Reference proteome</keyword>
<keyword evidence="2" id="KW-0479">Metal-binding</keyword>
<dbReference type="InterPro" id="IPR001841">
    <property type="entry name" value="Znf_RING"/>
</dbReference>
<keyword evidence="4" id="KW-0862">Zinc</keyword>
<proteinExistence type="predicted"/>
<dbReference type="Gene3D" id="1.10.8.10">
    <property type="entry name" value="DNA helicase RuvA subunit, C-terminal domain"/>
    <property type="match status" value="1"/>
</dbReference>
<dbReference type="FunFam" id="1.10.1170.10:FF:000002">
    <property type="entry name" value="Baculoviral IAP repeat containing 7"/>
    <property type="match status" value="1"/>
</dbReference>
<dbReference type="Pfam" id="PF14836">
    <property type="entry name" value="Ubiquitin_3"/>
    <property type="match status" value="2"/>
</dbReference>
<name>A0AAV2I8H1_LYMST</name>
<feature type="domain" description="DUSP" evidence="7">
    <location>
        <begin position="284"/>
        <end position="392"/>
    </location>
</feature>
<dbReference type="Gene3D" id="3.10.20.90">
    <property type="entry name" value="Phosphatidylinositol 3-kinase Catalytic Subunit, Chain A, domain 1"/>
    <property type="match status" value="2"/>
</dbReference>
<protein>
    <submittedName>
        <fullName evidence="8">Uncharacterized protein</fullName>
    </submittedName>
</protein>
<dbReference type="CDD" id="cd16510">
    <property type="entry name" value="RING-HC_IAPs"/>
    <property type="match status" value="1"/>
</dbReference>
<evidence type="ECO:0000259" key="7">
    <source>
        <dbReference type="PROSITE" id="PS51283"/>
    </source>
</evidence>
<reference evidence="8 9" key="1">
    <citation type="submission" date="2024-04" db="EMBL/GenBank/DDBJ databases">
        <authorList>
            <consortium name="Genoscope - CEA"/>
            <person name="William W."/>
        </authorList>
    </citation>
    <scope>NUCLEOTIDE SEQUENCE [LARGE SCALE GENOMIC DNA]</scope>
</reference>
<evidence type="ECO:0000259" key="6">
    <source>
        <dbReference type="PROSITE" id="PS50089"/>
    </source>
</evidence>
<dbReference type="Pfam" id="PF06337">
    <property type="entry name" value="DUSP"/>
    <property type="match status" value="2"/>
</dbReference>
<dbReference type="Gene3D" id="1.10.1170.10">
    <property type="entry name" value="Inhibitor Of Apoptosis Protein (2mihbC-IAP-1), Chain A"/>
    <property type="match status" value="1"/>
</dbReference>
<dbReference type="PROSITE" id="PS50089">
    <property type="entry name" value="ZF_RING_2"/>
    <property type="match status" value="1"/>
</dbReference>
<sequence length="660" mass="75229">MAEGGQPELSEQVKIIKRCVNKKLKKGDIWYLINTNWFTQWKAFVGYDNLLDLKSSYIEIESIESETSKSIVSERTCLSQVPVSGFEKSMEIYPGPIDNSSLYKTEEKVLREGLVQNVDYEVLPVEAYTLLASWYGTMKLQQPIMRKVIEGADPKKLQVEIHLLELKLCHNFDTSNIVTMAFSKSDSIDTVEHVMRHSFKIPDMRDVRMWICYSGKSQDLLNRKLCTVQDAGLHLAQMVVAESKIFGSPWPKISGKGHMKKSIKIEQAKASEDLSHLSIKEETSPLLIEKKIVGQSLGASLKKGEIRYLIDETWFKLWKRYVGFNLWDSAQGPTLSPGPIDNSLLIMTGTNTLRKNLIQDQDYVLLTENAYKKLASWYGVKPGQQPIIRKVIEHGNFVKLCVVEVYPLDLKLSDGKFITTFSFSREDKVALLEQEMRKIFVISDEKDVRLWKRQSNKSQLLTAKDMTLENVGLFNDQIIFIEVKNEDGSWPRQVQTVASTREPPSKAIPARMQSPVIDSQVTRPSLFTEMSSPIVKSVLDMDVPLELVEKSIKKRLLLNQGKFESVEALMDDIFNPSSEETKSGQCSVNLLRSTQLSDEQLKEYEALKKLRQCKICLDKEACVTFKPCGHHVTCKPCADSLTVCPICRKKIEEKIRTFMQ</sequence>
<dbReference type="AlphaFoldDB" id="A0AAV2I8H1"/>
<dbReference type="GO" id="GO:0005634">
    <property type="term" value="C:nucleus"/>
    <property type="evidence" value="ECO:0007669"/>
    <property type="project" value="TreeGrafter"/>
</dbReference>
<dbReference type="Proteomes" id="UP001497497">
    <property type="component" value="Unassembled WGS sequence"/>
</dbReference>
<evidence type="ECO:0000313" key="9">
    <source>
        <dbReference type="Proteomes" id="UP001497497"/>
    </source>
</evidence>
<dbReference type="SMART" id="SM00184">
    <property type="entry name" value="RING"/>
    <property type="match status" value="1"/>
</dbReference>
<gene>
    <name evidence="8" type="ORF">GSLYS_00016619001</name>
</gene>
<dbReference type="SMART" id="SM00695">
    <property type="entry name" value="DUSP"/>
    <property type="match status" value="2"/>
</dbReference>
<dbReference type="InterPro" id="IPR028135">
    <property type="entry name" value="Ub_USP-typ"/>
</dbReference>
<dbReference type="GO" id="GO:0004843">
    <property type="term" value="F:cysteine-type deubiquitinase activity"/>
    <property type="evidence" value="ECO:0007669"/>
    <property type="project" value="InterPro"/>
</dbReference>
<dbReference type="Gene3D" id="1.10.533.10">
    <property type="entry name" value="Death Domain, Fas"/>
    <property type="match status" value="1"/>
</dbReference>
<evidence type="ECO:0000313" key="8">
    <source>
        <dbReference type="EMBL" id="CAL1543085.1"/>
    </source>
</evidence>
<dbReference type="Pfam" id="PF13920">
    <property type="entry name" value="zf-C3HC4_3"/>
    <property type="match status" value="1"/>
</dbReference>
<dbReference type="InterPro" id="IPR035927">
    <property type="entry name" value="DUSP-like_sf"/>
</dbReference>
<dbReference type="GO" id="GO:0043066">
    <property type="term" value="P:negative regulation of apoptotic process"/>
    <property type="evidence" value="ECO:0007669"/>
    <property type="project" value="TreeGrafter"/>
</dbReference>
<comment type="caution">
    <text evidence="8">The sequence shown here is derived from an EMBL/GenBank/DDBJ whole genome shotgun (WGS) entry which is preliminary data.</text>
</comment>
<evidence type="ECO:0000256" key="2">
    <source>
        <dbReference type="ARBA" id="ARBA00022723"/>
    </source>
</evidence>
<dbReference type="InterPro" id="IPR050784">
    <property type="entry name" value="IAP"/>
</dbReference>
<evidence type="ECO:0000256" key="3">
    <source>
        <dbReference type="ARBA" id="ARBA00022771"/>
    </source>
</evidence>
<dbReference type="PROSITE" id="PS51283">
    <property type="entry name" value="DUSP"/>
    <property type="match status" value="2"/>
</dbReference>
<dbReference type="GO" id="GO:0008270">
    <property type="term" value="F:zinc ion binding"/>
    <property type="evidence" value="ECO:0007669"/>
    <property type="project" value="UniProtKB-KW"/>
</dbReference>
<evidence type="ECO:0000256" key="1">
    <source>
        <dbReference type="ARBA" id="ARBA00022670"/>
    </source>
</evidence>
<accession>A0AAV2I8H1</accession>
<evidence type="ECO:0000256" key="4">
    <source>
        <dbReference type="ARBA" id="ARBA00022833"/>
    </source>
</evidence>
<dbReference type="GO" id="GO:0051726">
    <property type="term" value="P:regulation of cell cycle"/>
    <property type="evidence" value="ECO:0007669"/>
    <property type="project" value="TreeGrafter"/>
</dbReference>
<dbReference type="GO" id="GO:0006508">
    <property type="term" value="P:proteolysis"/>
    <property type="evidence" value="ECO:0007669"/>
    <property type="project" value="UniProtKB-KW"/>
</dbReference>
<keyword evidence="1" id="KW-0645">Protease</keyword>
<evidence type="ECO:0000256" key="5">
    <source>
        <dbReference type="PROSITE-ProRule" id="PRU00175"/>
    </source>
</evidence>
<keyword evidence="1" id="KW-0378">Hydrolase</keyword>
<dbReference type="GO" id="GO:0005737">
    <property type="term" value="C:cytoplasm"/>
    <property type="evidence" value="ECO:0007669"/>
    <property type="project" value="TreeGrafter"/>
</dbReference>
<feature type="domain" description="RING-type" evidence="6">
    <location>
        <begin position="613"/>
        <end position="648"/>
    </location>
</feature>
<dbReference type="SUPFAM" id="SSF57850">
    <property type="entry name" value="RING/U-box"/>
    <property type="match status" value="1"/>
</dbReference>
<dbReference type="GO" id="GO:0043027">
    <property type="term" value="F:cysteine-type endopeptidase inhibitor activity involved in apoptotic process"/>
    <property type="evidence" value="ECO:0007669"/>
    <property type="project" value="TreeGrafter"/>
</dbReference>